<name>A0ABQ0C8D5_9PROT</name>
<keyword evidence="1" id="KW-0812">Transmembrane</keyword>
<proteinExistence type="predicted"/>
<feature type="transmembrane region" description="Helical" evidence="1">
    <location>
        <begin position="66"/>
        <end position="85"/>
    </location>
</feature>
<evidence type="ECO:0000313" key="3">
    <source>
        <dbReference type="Proteomes" id="UP001628193"/>
    </source>
</evidence>
<sequence>MGISSILLLLLLLLAGIGSLAGLVLGAWLFLNPDANATLERPAAEALKTLSRPVRIERFVYRNHRWFGAGIVLGSFATLVALGAYGRRVALLAGSIQNSGGFQAWLWESLLLFVALGNFFTLLAGVLILIRPSGLKRFETWANQRVDLALWRARWRQLFLNLMRARPRLMAGALALGGAVSLALLLRFWWRTAGG</sequence>
<feature type="transmembrane region" description="Helical" evidence="1">
    <location>
        <begin position="6"/>
        <end position="31"/>
    </location>
</feature>
<keyword evidence="1" id="KW-1133">Transmembrane helix</keyword>
<keyword evidence="3" id="KW-1185">Reference proteome</keyword>
<feature type="transmembrane region" description="Helical" evidence="1">
    <location>
        <begin position="169"/>
        <end position="190"/>
    </location>
</feature>
<reference evidence="2 3" key="1">
    <citation type="submission" date="2024-09" db="EMBL/GenBank/DDBJ databases">
        <title>Draft genome sequence of Candidatus Magnetaquicoccaceae bacterium FCR-1.</title>
        <authorList>
            <person name="Shimoshige H."/>
            <person name="Shimamura S."/>
            <person name="Taoka A."/>
            <person name="Kobayashi H."/>
            <person name="Maekawa T."/>
        </authorList>
    </citation>
    <scope>NUCLEOTIDE SEQUENCE [LARGE SCALE GENOMIC DNA]</scope>
    <source>
        <strain evidence="2 3">FCR-1</strain>
    </source>
</reference>
<dbReference type="RefSeq" id="WP_420904852.1">
    <property type="nucleotide sequence ID" value="NZ_BAAFGK010000004.1"/>
</dbReference>
<evidence type="ECO:0000313" key="2">
    <source>
        <dbReference type="EMBL" id="GAB0057147.1"/>
    </source>
</evidence>
<comment type="caution">
    <text evidence="2">The sequence shown here is derived from an EMBL/GenBank/DDBJ whole genome shotgun (WGS) entry which is preliminary data.</text>
</comment>
<organism evidence="2 3">
    <name type="scientific">Candidatus Magnetaquiglobus chichijimensis</name>
    <dbReference type="NCBI Taxonomy" id="3141448"/>
    <lineage>
        <taxon>Bacteria</taxon>
        <taxon>Pseudomonadati</taxon>
        <taxon>Pseudomonadota</taxon>
        <taxon>Magnetococcia</taxon>
        <taxon>Magnetococcales</taxon>
        <taxon>Candidatus Magnetaquicoccaceae</taxon>
        <taxon>Candidatus Magnetaquiglobus</taxon>
    </lineage>
</organism>
<keyword evidence="1" id="KW-0472">Membrane</keyword>
<accession>A0ABQ0C8D5</accession>
<dbReference type="EMBL" id="BAAFGK010000004">
    <property type="protein sequence ID" value="GAB0057147.1"/>
    <property type="molecule type" value="Genomic_DNA"/>
</dbReference>
<gene>
    <name evidence="2" type="ORF">SIID45300_01470</name>
</gene>
<dbReference type="Proteomes" id="UP001628193">
    <property type="component" value="Unassembled WGS sequence"/>
</dbReference>
<feature type="transmembrane region" description="Helical" evidence="1">
    <location>
        <begin position="105"/>
        <end position="130"/>
    </location>
</feature>
<protein>
    <submittedName>
        <fullName evidence="2">Uncharacterized protein</fullName>
    </submittedName>
</protein>
<evidence type="ECO:0000256" key="1">
    <source>
        <dbReference type="SAM" id="Phobius"/>
    </source>
</evidence>